<feature type="compositionally biased region" description="Low complexity" evidence="12">
    <location>
        <begin position="399"/>
        <end position="439"/>
    </location>
</feature>
<dbReference type="InterPro" id="IPR008271">
    <property type="entry name" value="Ser/Thr_kinase_AS"/>
</dbReference>
<evidence type="ECO:0000313" key="15">
    <source>
        <dbReference type="EMBL" id="KJE92264.1"/>
    </source>
</evidence>
<dbReference type="PROSITE" id="PS50032">
    <property type="entry name" value="KA1"/>
    <property type="match status" value="1"/>
</dbReference>
<evidence type="ECO:0000256" key="4">
    <source>
        <dbReference type="ARBA" id="ARBA00022527"/>
    </source>
</evidence>
<feature type="region of interest" description="Disordered" evidence="12">
    <location>
        <begin position="724"/>
        <end position="803"/>
    </location>
</feature>
<evidence type="ECO:0000256" key="9">
    <source>
        <dbReference type="ARBA" id="ARBA00047899"/>
    </source>
</evidence>
<dbReference type="EC" id="2.7.11.1" evidence="2"/>
<reference evidence="16" key="1">
    <citation type="submission" date="2011-02" db="EMBL/GenBank/DDBJ databases">
        <title>The Genome Sequence of Capsaspora owczarzaki ATCC 30864.</title>
        <authorList>
            <person name="Russ C."/>
            <person name="Cuomo C."/>
            <person name="Burger G."/>
            <person name="Gray M.W."/>
            <person name="Holland P.W.H."/>
            <person name="King N."/>
            <person name="Lang F.B.F."/>
            <person name="Roger A.J."/>
            <person name="Ruiz-Trillo I."/>
            <person name="Young S.K."/>
            <person name="Zeng Q."/>
            <person name="Gargeya S."/>
            <person name="Alvarado L."/>
            <person name="Berlin A."/>
            <person name="Chapman S.B."/>
            <person name="Chen Z."/>
            <person name="Freedman E."/>
            <person name="Gellesch M."/>
            <person name="Goldberg J."/>
            <person name="Griggs A."/>
            <person name="Gujja S."/>
            <person name="Heilman E."/>
            <person name="Heiman D."/>
            <person name="Howarth C."/>
            <person name="Mehta T."/>
            <person name="Neiman D."/>
            <person name="Pearson M."/>
            <person name="Roberts A."/>
            <person name="Saif S."/>
            <person name="Shea T."/>
            <person name="Shenoy N."/>
            <person name="Sisk P."/>
            <person name="Stolte C."/>
            <person name="Sykes S."/>
            <person name="White J."/>
            <person name="Yandava C."/>
            <person name="Haas B."/>
            <person name="Nusbaum C."/>
            <person name="Birren B."/>
        </authorList>
    </citation>
    <scope>NUCLEOTIDE SEQUENCE</scope>
    <source>
        <strain evidence="16">ATCC 30864</strain>
    </source>
</reference>
<evidence type="ECO:0000256" key="11">
    <source>
        <dbReference type="PROSITE-ProRule" id="PRU10141"/>
    </source>
</evidence>
<dbReference type="PANTHER" id="PTHR24346">
    <property type="entry name" value="MAP/MICROTUBULE AFFINITY-REGULATING KINASE"/>
    <property type="match status" value="1"/>
</dbReference>
<keyword evidence="7 15" id="KW-0418">Kinase</keyword>
<feature type="compositionally biased region" description="Polar residues" evidence="12">
    <location>
        <begin position="368"/>
        <end position="380"/>
    </location>
</feature>
<feature type="region of interest" description="Disordered" evidence="12">
    <location>
        <begin position="1012"/>
        <end position="1048"/>
    </location>
</feature>
<dbReference type="GO" id="GO:0050321">
    <property type="term" value="F:tau-protein kinase activity"/>
    <property type="evidence" value="ECO:0007669"/>
    <property type="project" value="TreeGrafter"/>
</dbReference>
<dbReference type="InterPro" id="IPR000719">
    <property type="entry name" value="Prot_kinase_dom"/>
</dbReference>
<dbReference type="SMART" id="SM00220">
    <property type="entry name" value="S_TKc"/>
    <property type="match status" value="1"/>
</dbReference>
<feature type="compositionally biased region" description="Polar residues" evidence="12">
    <location>
        <begin position="770"/>
        <end position="788"/>
    </location>
</feature>
<feature type="region of interest" description="Disordered" evidence="12">
    <location>
        <begin position="362"/>
        <end position="490"/>
    </location>
</feature>
<feature type="compositionally biased region" description="Low complexity" evidence="12">
    <location>
        <begin position="478"/>
        <end position="490"/>
    </location>
</feature>
<dbReference type="PROSITE" id="PS00108">
    <property type="entry name" value="PROTEIN_KINASE_ST"/>
    <property type="match status" value="1"/>
</dbReference>
<dbReference type="GO" id="GO:0000226">
    <property type="term" value="P:microtubule cytoskeleton organization"/>
    <property type="evidence" value="ECO:0007669"/>
    <property type="project" value="TreeGrafter"/>
</dbReference>
<feature type="region of interest" description="Disordered" evidence="12">
    <location>
        <begin position="625"/>
        <end position="647"/>
    </location>
</feature>
<dbReference type="SUPFAM" id="SSF103243">
    <property type="entry name" value="KA1-like"/>
    <property type="match status" value="1"/>
</dbReference>
<evidence type="ECO:0000256" key="3">
    <source>
        <dbReference type="ARBA" id="ARBA00022490"/>
    </source>
</evidence>
<dbReference type="GO" id="GO:0106310">
    <property type="term" value="F:protein serine kinase activity"/>
    <property type="evidence" value="ECO:0007669"/>
    <property type="project" value="RHEA"/>
</dbReference>
<feature type="compositionally biased region" description="Polar residues" evidence="12">
    <location>
        <begin position="442"/>
        <end position="458"/>
    </location>
</feature>
<dbReference type="InterPro" id="IPR028375">
    <property type="entry name" value="KA1/Ssp2_C"/>
</dbReference>
<feature type="region of interest" description="Disordered" evidence="12">
    <location>
        <begin position="528"/>
        <end position="557"/>
    </location>
</feature>
<gene>
    <name evidence="15" type="ORF">CAOG_009645</name>
</gene>
<feature type="region of interest" description="Disordered" evidence="12">
    <location>
        <begin position="577"/>
        <end position="607"/>
    </location>
</feature>
<dbReference type="EMBL" id="KE346363">
    <property type="protein sequence ID" value="KJE92264.1"/>
    <property type="molecule type" value="Genomic_DNA"/>
</dbReference>
<dbReference type="InterPro" id="IPR017441">
    <property type="entry name" value="Protein_kinase_ATP_BS"/>
</dbReference>
<dbReference type="CDD" id="cd14003">
    <property type="entry name" value="STKc_AMPK-like"/>
    <property type="match status" value="1"/>
</dbReference>
<dbReference type="InterPro" id="IPR001772">
    <property type="entry name" value="KA1_dom"/>
</dbReference>
<dbReference type="FunFam" id="3.30.200.20:FF:000003">
    <property type="entry name" value="Non-specific serine/threonine protein kinase"/>
    <property type="match status" value="1"/>
</dbReference>
<dbReference type="PANTHER" id="PTHR24346:SF93">
    <property type="entry name" value="NUAK FAMILY SNF1-LIKE KINASE 1"/>
    <property type="match status" value="1"/>
</dbReference>
<dbReference type="InParanoid" id="A0A0D2X2B4"/>
<keyword evidence="16" id="KW-1185">Reference proteome</keyword>
<feature type="compositionally biased region" description="Low complexity" evidence="12">
    <location>
        <begin position="731"/>
        <end position="744"/>
    </location>
</feature>
<dbReference type="Gene3D" id="3.30.310.80">
    <property type="entry name" value="Kinase associated domain 1, KA1"/>
    <property type="match status" value="1"/>
</dbReference>
<dbReference type="GO" id="GO:0005524">
    <property type="term" value="F:ATP binding"/>
    <property type="evidence" value="ECO:0007669"/>
    <property type="project" value="UniProtKB-UniRule"/>
</dbReference>
<proteinExistence type="predicted"/>
<evidence type="ECO:0000256" key="2">
    <source>
        <dbReference type="ARBA" id="ARBA00012513"/>
    </source>
</evidence>
<name>A0A0D2X2B4_CAPO3</name>
<feature type="compositionally biased region" description="Polar residues" evidence="12">
    <location>
        <begin position="465"/>
        <end position="477"/>
    </location>
</feature>
<dbReference type="Pfam" id="PF00069">
    <property type="entry name" value="Pkinase"/>
    <property type="match status" value="1"/>
</dbReference>
<keyword evidence="4" id="KW-0723">Serine/threonine-protein kinase</keyword>
<dbReference type="Proteomes" id="UP000008743">
    <property type="component" value="Unassembled WGS sequence"/>
</dbReference>
<keyword evidence="6 11" id="KW-0547">Nucleotide-binding</keyword>
<feature type="binding site" evidence="11">
    <location>
        <position position="49"/>
    </location>
    <ligand>
        <name>ATP</name>
        <dbReference type="ChEBI" id="CHEBI:30616"/>
    </ligand>
</feature>
<dbReference type="GO" id="GO:0005737">
    <property type="term" value="C:cytoplasm"/>
    <property type="evidence" value="ECO:0007669"/>
    <property type="project" value="UniProtKB-SubCell"/>
</dbReference>
<feature type="compositionally biased region" description="Low complexity" evidence="12">
    <location>
        <begin position="1017"/>
        <end position="1031"/>
    </location>
</feature>
<comment type="catalytic activity">
    <reaction evidence="9">
        <text>L-threonyl-[protein] + ATP = O-phospho-L-threonyl-[protein] + ADP + H(+)</text>
        <dbReference type="Rhea" id="RHEA:46608"/>
        <dbReference type="Rhea" id="RHEA-COMP:11060"/>
        <dbReference type="Rhea" id="RHEA-COMP:11605"/>
        <dbReference type="ChEBI" id="CHEBI:15378"/>
        <dbReference type="ChEBI" id="CHEBI:30013"/>
        <dbReference type="ChEBI" id="CHEBI:30616"/>
        <dbReference type="ChEBI" id="CHEBI:61977"/>
        <dbReference type="ChEBI" id="CHEBI:456216"/>
        <dbReference type="EC" id="2.7.11.1"/>
    </reaction>
</comment>
<dbReference type="SUPFAM" id="SSF56112">
    <property type="entry name" value="Protein kinase-like (PK-like)"/>
    <property type="match status" value="1"/>
</dbReference>
<keyword evidence="3" id="KW-0963">Cytoplasm</keyword>
<comment type="catalytic activity">
    <reaction evidence="10">
        <text>L-seryl-[protein] + ATP = O-phospho-L-seryl-[protein] + ADP + H(+)</text>
        <dbReference type="Rhea" id="RHEA:17989"/>
        <dbReference type="Rhea" id="RHEA-COMP:9863"/>
        <dbReference type="Rhea" id="RHEA-COMP:11604"/>
        <dbReference type="ChEBI" id="CHEBI:15378"/>
        <dbReference type="ChEBI" id="CHEBI:29999"/>
        <dbReference type="ChEBI" id="CHEBI:30616"/>
        <dbReference type="ChEBI" id="CHEBI:83421"/>
        <dbReference type="ChEBI" id="CHEBI:456216"/>
        <dbReference type="EC" id="2.7.11.1"/>
    </reaction>
</comment>
<evidence type="ECO:0000256" key="5">
    <source>
        <dbReference type="ARBA" id="ARBA00022679"/>
    </source>
</evidence>
<feature type="domain" description="KA1" evidence="14">
    <location>
        <begin position="843"/>
        <end position="891"/>
    </location>
</feature>
<dbReference type="PROSITE" id="PS50011">
    <property type="entry name" value="PROTEIN_KINASE_DOM"/>
    <property type="match status" value="1"/>
</dbReference>
<comment type="subcellular location">
    <subcellularLocation>
        <location evidence="1">Cytoplasm</location>
    </subcellularLocation>
</comment>
<protein>
    <recommendedName>
        <fullName evidence="2">non-specific serine/threonine protein kinase</fullName>
        <ecNumber evidence="2">2.7.11.1</ecNumber>
    </recommendedName>
</protein>
<dbReference type="AlphaFoldDB" id="A0A0D2X2B4"/>
<organism evidence="15 16">
    <name type="scientific">Capsaspora owczarzaki (strain ATCC 30864)</name>
    <dbReference type="NCBI Taxonomy" id="595528"/>
    <lineage>
        <taxon>Eukaryota</taxon>
        <taxon>Filasterea</taxon>
        <taxon>Capsaspora</taxon>
    </lineage>
</organism>
<evidence type="ECO:0000313" key="16">
    <source>
        <dbReference type="Proteomes" id="UP000008743"/>
    </source>
</evidence>
<dbReference type="STRING" id="595528.A0A0D2X2B4"/>
<feature type="compositionally biased region" description="Polar residues" evidence="12">
    <location>
        <begin position="530"/>
        <end position="539"/>
    </location>
</feature>
<accession>A0A0D2X2B4</accession>
<dbReference type="Gene3D" id="1.10.510.10">
    <property type="entry name" value="Transferase(Phosphotransferase) domain 1"/>
    <property type="match status" value="1"/>
</dbReference>
<evidence type="ECO:0000256" key="12">
    <source>
        <dbReference type="SAM" id="MobiDB-lite"/>
    </source>
</evidence>
<evidence type="ECO:0000256" key="7">
    <source>
        <dbReference type="ARBA" id="ARBA00022777"/>
    </source>
</evidence>
<feature type="domain" description="Protein kinase" evidence="13">
    <location>
        <begin position="20"/>
        <end position="271"/>
    </location>
</feature>
<evidence type="ECO:0000256" key="10">
    <source>
        <dbReference type="ARBA" id="ARBA00048679"/>
    </source>
</evidence>
<evidence type="ECO:0000259" key="13">
    <source>
        <dbReference type="PROSITE" id="PS50011"/>
    </source>
</evidence>
<dbReference type="FunFam" id="1.10.510.10:FF:001222">
    <property type="entry name" value="Serine/threonine-protein kinase ppk25"/>
    <property type="match status" value="1"/>
</dbReference>
<evidence type="ECO:0000256" key="6">
    <source>
        <dbReference type="ARBA" id="ARBA00022741"/>
    </source>
</evidence>
<dbReference type="eggNOG" id="KOG0586">
    <property type="taxonomic scope" value="Eukaryota"/>
</dbReference>
<dbReference type="PROSITE" id="PS00107">
    <property type="entry name" value="PROTEIN_KINASE_ATP"/>
    <property type="match status" value="1"/>
</dbReference>
<evidence type="ECO:0000256" key="1">
    <source>
        <dbReference type="ARBA" id="ARBA00004496"/>
    </source>
</evidence>
<evidence type="ECO:0000256" key="8">
    <source>
        <dbReference type="ARBA" id="ARBA00022840"/>
    </source>
</evidence>
<feature type="compositionally biased region" description="Low complexity" evidence="12">
    <location>
        <begin position="959"/>
        <end position="970"/>
    </location>
</feature>
<feature type="region of interest" description="Disordered" evidence="12">
    <location>
        <begin position="940"/>
        <end position="970"/>
    </location>
</feature>
<keyword evidence="5" id="KW-0808">Transferase</keyword>
<evidence type="ECO:0000259" key="14">
    <source>
        <dbReference type="PROSITE" id="PS50032"/>
    </source>
</evidence>
<dbReference type="GO" id="GO:0035556">
    <property type="term" value="P:intracellular signal transduction"/>
    <property type="evidence" value="ECO:0007669"/>
    <property type="project" value="TreeGrafter"/>
</dbReference>
<sequence>MATTRGAYRGRLRMIKLGDYQLLQTIGTGAFSKVKQAVHLPSEVDVAMKIISKKKIDSSSMDKLRREMHIIRELRHPNIIRLFHVMETEEELILVTEFAKNGEIYDHIVETGKLTETAARKKFTQLASAVEYCHGQGIVHRDLKVENMLLDDDFNVKLVDFGLSNFYSRGKFLSTFCGSPPYAAPELYQRQPYEGPEVDIWSLGVILYVLVTGELPFDSTDQEELKQNILQAKYAAPEGVDPACVELIGMMLQPDRALRCTMADIRAHRWMNNKEEDFYAEIEAAAWADEDDEMCAFALRILTQVGYSEPIIINSLVINCLDDICASYNFILERLRRMDVEEWPAFEESYIRLFQLEPDASKNLPLDPSSNPGSAATTPQKPAPPSPFRPAQASGSNPSLLESLRALSSASTPATAAAPAPAGTPSSSELPQLPSSPKSSTRRVSVQLSPGPMSSTSLWLAAGSSIESQDGSVQVTHRAQPPRRASSISRRVIRSRKTAIPASPLYVFDRTVGFWGLLNSCGEEREETASHISEASSQRASRRPPVRHASTAADGRPVLRASLLHAQRMSMVDNGTRDFARDQLPPHSGGQPRPLLEDEADSEGHRDQQRLLRGSASYNVFPAAQDEPRDTFTANHEAPGLPITDAESEPLSFIDRRALSMMMQGDSGTAMAAGSAPKQLKATKQRVLHGSASYTAFPAGPGLPGSAQPIVNDLNSNAELDVQRGADRPGSATSTSAAVSESSSRPPWQWPEAAPTPSEPSAPTPLVTAGQMSSATTGVRNSPSQSSLGELIDRRSSSPRRSSYVPSVQMTFMDDAYLLMEALEELLRGNNIPFSEVDAFRVVVQPAPRVSLDVEVCQLPTSLYAVRFSRLFGETNQFKLWCTYILNLLAARWREQGRASALPARWSAADRVPPVPTVGYPTAQTLSDLGAPERLLVQSTSTDKAGLNADGDETTLTKSDSASSTISASSAVGTLTPTISPAAARTPRVALISPRHTSVILASSPIIDVVDSRDVSQPESASHSPSPHTSSFLVAPNEHRRAHSESSV</sequence>
<dbReference type="PhylomeDB" id="A0A0D2X2B4"/>
<dbReference type="InterPro" id="IPR011009">
    <property type="entry name" value="Kinase-like_dom_sf"/>
</dbReference>
<keyword evidence="8 11" id="KW-0067">ATP-binding</keyword>